<proteinExistence type="predicted"/>
<comment type="caution">
    <text evidence="1">The sequence shown here is derived from an EMBL/GenBank/DDBJ whole genome shotgun (WGS) entry which is preliminary data.</text>
</comment>
<gene>
    <name evidence="1" type="ORF">NX722_27130</name>
</gene>
<name>A0ABT3N3N2_9GAMM</name>
<organism evidence="1 2">
    <name type="scientific">Endozoicomonas gorgoniicola</name>
    <dbReference type="NCBI Taxonomy" id="1234144"/>
    <lineage>
        <taxon>Bacteria</taxon>
        <taxon>Pseudomonadati</taxon>
        <taxon>Pseudomonadota</taxon>
        <taxon>Gammaproteobacteria</taxon>
        <taxon>Oceanospirillales</taxon>
        <taxon>Endozoicomonadaceae</taxon>
        <taxon>Endozoicomonas</taxon>
    </lineage>
</organism>
<dbReference type="EMBL" id="JAPFCC010000001">
    <property type="protein sequence ID" value="MCW7556237.1"/>
    <property type="molecule type" value="Genomic_DNA"/>
</dbReference>
<dbReference type="RefSeq" id="WP_262565940.1">
    <property type="nucleotide sequence ID" value="NZ_JAPFCC010000001.1"/>
</dbReference>
<protein>
    <submittedName>
        <fullName evidence="1">Uncharacterized protein</fullName>
    </submittedName>
</protein>
<reference evidence="1 2" key="1">
    <citation type="submission" date="2022-10" db="EMBL/GenBank/DDBJ databases">
        <title>High-quality genome sequences of two octocoral-associated bacteria, Endozoicomonas euniceicola EF212 and Endozoicomonas gorgoniicola PS125.</title>
        <authorList>
            <person name="Chiou Y.-J."/>
            <person name="Chen Y.-H."/>
        </authorList>
    </citation>
    <scope>NUCLEOTIDE SEQUENCE [LARGE SCALE GENOMIC DNA]</scope>
    <source>
        <strain evidence="1 2">PS125</strain>
    </source>
</reference>
<evidence type="ECO:0000313" key="1">
    <source>
        <dbReference type="EMBL" id="MCW7556237.1"/>
    </source>
</evidence>
<evidence type="ECO:0000313" key="2">
    <source>
        <dbReference type="Proteomes" id="UP001209854"/>
    </source>
</evidence>
<keyword evidence="2" id="KW-1185">Reference proteome</keyword>
<sequence>MNNEYIAKTVNTEIQLRLRAFGNMQSSFNVYADADFLSKEPSQVLKAHEAYVGSKAAADHLFAFRQFCKEQNYNEYETGRYLFNQCYTKNFKGLYANPAECTAMVIYLALRKGRSTLDQVSHALVVDHHYKRHLTKVLHQFAVVGEVPAQDEDIKVPLRRVGTFLHNRLPAQIDQPWAVDAAFNLVCPLSEYPILLGNAISLMTQEDSVFEKVRPPIATVMGWTERSVKVLGSAMEKKLKDRYQIANSMQPMAFYNCVFNAELLLMLVTQRSKRLEISENDGAIGSTTIF</sequence>
<dbReference type="Proteomes" id="UP001209854">
    <property type="component" value="Unassembled WGS sequence"/>
</dbReference>
<accession>A0ABT3N3N2</accession>